<comment type="subunit">
    <text evidence="9">The Tol-Pal system is composed of five core proteins: the inner membrane proteins TolA, TolQ and TolR, the periplasmic protein TolB and the outer membrane protein Pal. They form a network linking the inner and outer membranes and the peptidoglycan layer.</text>
</comment>
<evidence type="ECO:0000256" key="2">
    <source>
        <dbReference type="ARBA" id="ARBA00022618"/>
    </source>
</evidence>
<keyword evidence="3" id="KW-0732">Signal</keyword>
<dbReference type="GO" id="GO:0051301">
    <property type="term" value="P:cell division"/>
    <property type="evidence" value="ECO:0007669"/>
    <property type="project" value="UniProtKB-UniRule"/>
</dbReference>
<evidence type="ECO:0000313" key="13">
    <source>
        <dbReference type="Proteomes" id="UP000641137"/>
    </source>
</evidence>
<keyword evidence="13" id="KW-1185">Reference proteome</keyword>
<keyword evidence="7 12" id="KW-0449">Lipoprotein</keyword>
<keyword evidence="8 9" id="KW-0131">Cell cycle</keyword>
<protein>
    <recommendedName>
        <fullName evidence="9">Peptidoglycan-associated protein</fullName>
    </recommendedName>
</protein>
<dbReference type="PANTHER" id="PTHR30329:SF21">
    <property type="entry name" value="LIPOPROTEIN YIAD-RELATED"/>
    <property type="match status" value="1"/>
</dbReference>
<dbReference type="PANTHER" id="PTHR30329">
    <property type="entry name" value="STATOR ELEMENT OF FLAGELLAR MOTOR COMPLEX"/>
    <property type="match status" value="1"/>
</dbReference>
<dbReference type="CDD" id="cd07185">
    <property type="entry name" value="OmpA_C-like"/>
    <property type="match status" value="1"/>
</dbReference>
<dbReference type="AlphaFoldDB" id="A0A8J3DKG3"/>
<dbReference type="InterPro" id="IPR014169">
    <property type="entry name" value="Pal_lipo_C"/>
</dbReference>
<keyword evidence="4 10" id="KW-0472">Membrane</keyword>
<comment type="similarity">
    <text evidence="9">Belongs to the Pal lipoprotein family.</text>
</comment>
<keyword evidence="2 9" id="KW-0132">Cell division</keyword>
<accession>A0A8J3DKG3</accession>
<dbReference type="InterPro" id="IPR006665">
    <property type="entry name" value="OmpA-like"/>
</dbReference>
<keyword evidence="6" id="KW-0998">Cell outer membrane</keyword>
<keyword evidence="5" id="KW-0564">Palmitate</keyword>
<evidence type="ECO:0000313" key="12">
    <source>
        <dbReference type="EMBL" id="GHC76718.1"/>
    </source>
</evidence>
<comment type="caution">
    <text evidence="12">The sequence shown here is derived from an EMBL/GenBank/DDBJ whole genome shotgun (WGS) entry which is preliminary data.</text>
</comment>
<reference evidence="12" key="2">
    <citation type="submission" date="2020-09" db="EMBL/GenBank/DDBJ databases">
        <authorList>
            <person name="Sun Q."/>
            <person name="Kim S."/>
        </authorList>
    </citation>
    <scope>NUCLEOTIDE SEQUENCE</scope>
    <source>
        <strain evidence="12">KCTC 42097</strain>
    </source>
</reference>
<evidence type="ECO:0000256" key="1">
    <source>
        <dbReference type="ARBA" id="ARBA00004442"/>
    </source>
</evidence>
<evidence type="ECO:0000256" key="6">
    <source>
        <dbReference type="ARBA" id="ARBA00023237"/>
    </source>
</evidence>
<evidence type="ECO:0000256" key="7">
    <source>
        <dbReference type="ARBA" id="ARBA00023288"/>
    </source>
</evidence>
<evidence type="ECO:0000256" key="5">
    <source>
        <dbReference type="ARBA" id="ARBA00023139"/>
    </source>
</evidence>
<dbReference type="InterPro" id="IPR006664">
    <property type="entry name" value="OMP_bac"/>
</dbReference>
<gene>
    <name evidence="9" type="primary">pal</name>
    <name evidence="12" type="ORF">GCM10010136_27660</name>
</gene>
<evidence type="ECO:0000256" key="10">
    <source>
        <dbReference type="PROSITE-ProRule" id="PRU00473"/>
    </source>
</evidence>
<dbReference type="InterPro" id="IPR036737">
    <property type="entry name" value="OmpA-like_sf"/>
</dbReference>
<dbReference type="PROSITE" id="PS51123">
    <property type="entry name" value="OMPA_2"/>
    <property type="match status" value="1"/>
</dbReference>
<dbReference type="SUPFAM" id="SSF103088">
    <property type="entry name" value="OmpA-like"/>
    <property type="match status" value="1"/>
</dbReference>
<dbReference type="Pfam" id="PF00691">
    <property type="entry name" value="OmpA"/>
    <property type="match status" value="1"/>
</dbReference>
<dbReference type="GO" id="GO:0009279">
    <property type="term" value="C:cell outer membrane"/>
    <property type="evidence" value="ECO:0007669"/>
    <property type="project" value="UniProtKB-SubCell"/>
</dbReference>
<evidence type="ECO:0000256" key="3">
    <source>
        <dbReference type="ARBA" id="ARBA00022729"/>
    </source>
</evidence>
<dbReference type="PRINTS" id="PR01021">
    <property type="entry name" value="OMPADOMAIN"/>
</dbReference>
<comment type="subcellular location">
    <subcellularLocation>
        <location evidence="1">Cell outer membrane</location>
    </subcellularLocation>
</comment>
<dbReference type="EMBL" id="BMZO01000009">
    <property type="protein sequence ID" value="GHC76718.1"/>
    <property type="molecule type" value="Genomic_DNA"/>
</dbReference>
<reference evidence="12" key="1">
    <citation type="journal article" date="2014" name="Int. J. Syst. Evol. Microbiol.">
        <title>Complete genome sequence of Corynebacterium casei LMG S-19264T (=DSM 44701T), isolated from a smear-ripened cheese.</title>
        <authorList>
            <consortium name="US DOE Joint Genome Institute (JGI-PGF)"/>
            <person name="Walter F."/>
            <person name="Albersmeier A."/>
            <person name="Kalinowski J."/>
            <person name="Ruckert C."/>
        </authorList>
    </citation>
    <scope>NUCLEOTIDE SEQUENCE</scope>
    <source>
        <strain evidence="12">KCTC 42097</strain>
    </source>
</reference>
<evidence type="ECO:0000256" key="8">
    <source>
        <dbReference type="ARBA" id="ARBA00023306"/>
    </source>
</evidence>
<sequence>MFFEHRLNKMWLRKPNAIVLVFTGKEGRVLKRTSKLNLNVLTVALMAGLALAGCASQKTPNSAADLGLGAGAATPGSSQDFTVNVGDRIFFDTDSTAIRADAQATLAKQAQWLNRYSQFSITIEGHADERGTREYNLALGSRRAAATRDFLVSQGVASNRLKTISYGKERPVAVCDDISCWSQNRRAVTVLNSGAGM</sequence>
<dbReference type="InterPro" id="IPR050330">
    <property type="entry name" value="Bact_OuterMem_StrucFunc"/>
</dbReference>
<comment type="function">
    <text evidence="9">Part of the Tol-Pal system, which plays a role in outer membrane invagination during cell division and is important for maintaining outer membrane integrity.</text>
</comment>
<feature type="domain" description="OmpA-like" evidence="11">
    <location>
        <begin position="79"/>
        <end position="195"/>
    </location>
</feature>
<dbReference type="HAMAP" id="MF_02204">
    <property type="entry name" value="Pal"/>
    <property type="match status" value="1"/>
</dbReference>
<dbReference type="InterPro" id="IPR039001">
    <property type="entry name" value="Pal"/>
</dbReference>
<evidence type="ECO:0000259" key="11">
    <source>
        <dbReference type="PROSITE" id="PS51123"/>
    </source>
</evidence>
<dbReference type="NCBIfam" id="TIGR02802">
    <property type="entry name" value="Pal_lipo"/>
    <property type="match status" value="1"/>
</dbReference>
<dbReference type="Proteomes" id="UP000641137">
    <property type="component" value="Unassembled WGS sequence"/>
</dbReference>
<proteinExistence type="inferred from homology"/>
<name>A0A8J3DKG3_9HYPH</name>
<evidence type="ECO:0000256" key="9">
    <source>
        <dbReference type="HAMAP-Rule" id="MF_02204"/>
    </source>
</evidence>
<dbReference type="Gene3D" id="3.30.1330.60">
    <property type="entry name" value="OmpA-like domain"/>
    <property type="match status" value="1"/>
</dbReference>
<organism evidence="12 13">
    <name type="scientific">Limoniibacter endophyticus</name>
    <dbReference type="NCBI Taxonomy" id="1565040"/>
    <lineage>
        <taxon>Bacteria</taxon>
        <taxon>Pseudomonadati</taxon>
        <taxon>Pseudomonadota</taxon>
        <taxon>Alphaproteobacteria</taxon>
        <taxon>Hyphomicrobiales</taxon>
        <taxon>Bartonellaceae</taxon>
        <taxon>Limoniibacter</taxon>
    </lineage>
</organism>
<evidence type="ECO:0000256" key="4">
    <source>
        <dbReference type="ARBA" id="ARBA00023136"/>
    </source>
</evidence>